<dbReference type="InterPro" id="IPR036890">
    <property type="entry name" value="HATPase_C_sf"/>
</dbReference>
<protein>
    <submittedName>
        <fullName evidence="1">Histidine kinase/DNA gyrase B/HSP90-like ATPase</fullName>
    </submittedName>
</protein>
<comment type="caution">
    <text evidence="1">The sequence shown here is derived from an EMBL/GenBank/DDBJ whole genome shotgun (WGS) entry which is preliminary data.</text>
</comment>
<dbReference type="AlphaFoldDB" id="A0A318UH91"/>
<dbReference type="OrthoDB" id="8765545at2"/>
<organism evidence="1 2">
    <name type="scientific">Pedobacter nutrimenti</name>
    <dbReference type="NCBI Taxonomy" id="1241337"/>
    <lineage>
        <taxon>Bacteria</taxon>
        <taxon>Pseudomonadati</taxon>
        <taxon>Bacteroidota</taxon>
        <taxon>Sphingobacteriia</taxon>
        <taxon>Sphingobacteriales</taxon>
        <taxon>Sphingobacteriaceae</taxon>
        <taxon>Pedobacter</taxon>
    </lineage>
</organism>
<dbReference type="GO" id="GO:0016301">
    <property type="term" value="F:kinase activity"/>
    <property type="evidence" value="ECO:0007669"/>
    <property type="project" value="UniProtKB-KW"/>
</dbReference>
<gene>
    <name evidence="1" type="ORF">B0O44_102225</name>
</gene>
<reference evidence="1 2" key="1">
    <citation type="submission" date="2018-06" db="EMBL/GenBank/DDBJ databases">
        <title>Genomic Encyclopedia of Archaeal and Bacterial Type Strains, Phase II (KMG-II): from individual species to whole genera.</title>
        <authorList>
            <person name="Goeker M."/>
        </authorList>
    </citation>
    <scope>NUCLEOTIDE SEQUENCE [LARGE SCALE GENOMIC DNA]</scope>
    <source>
        <strain evidence="1 2">DSM 27372</strain>
    </source>
</reference>
<keyword evidence="2" id="KW-1185">Reference proteome</keyword>
<dbReference type="Pfam" id="PF13589">
    <property type="entry name" value="HATPase_c_3"/>
    <property type="match status" value="1"/>
</dbReference>
<proteinExistence type="predicted"/>
<accession>A0A318UH91</accession>
<dbReference type="Proteomes" id="UP000248198">
    <property type="component" value="Unassembled WGS sequence"/>
</dbReference>
<dbReference type="SUPFAM" id="SSF55874">
    <property type="entry name" value="ATPase domain of HSP90 chaperone/DNA topoisomerase II/histidine kinase"/>
    <property type="match status" value="1"/>
</dbReference>
<dbReference type="RefSeq" id="WP_110828065.1">
    <property type="nucleotide sequence ID" value="NZ_QKLU01000002.1"/>
</dbReference>
<keyword evidence="1" id="KW-0808">Transferase</keyword>
<dbReference type="EMBL" id="QKLU01000002">
    <property type="protein sequence ID" value="PYF75672.1"/>
    <property type="molecule type" value="Genomic_DNA"/>
</dbReference>
<dbReference type="Gene3D" id="3.30.565.10">
    <property type="entry name" value="Histidine kinase-like ATPase, C-terminal domain"/>
    <property type="match status" value="1"/>
</dbReference>
<sequence>MEDIEKIEISSLAIKKTLKKFSQEDAVCQYIWNGFDAGATEINLDYALARTAIDTLTTFSIQDNGSGINYHELTKKFKPFYESEKAKKGKYQDFTLRGKDGYGRLTFFKFCNFAQWETTFESEAGLLAYKISINSHSMDSFTKTRPVPTSGSSGTKIEFSGFSDHFHPGFIEKKLVPYILNEFAWYLEINKDKGYKLLINGIAVDYSAIIEDVQEFPVSIRKTIETPDLITFKCYFIQWKSKLNDEFSRFYFLNDKFVLKNQMTTKLNKKGDRFYHSMIIRNNFFNNFIAPEEAEASQDTGKLRLFYERDDYVVFRELIELLDKYLKDKRRPFLKKYSEILIHQFEREKVFPKFGNNPWDQLKKEEFVALVKELYEVEPALFVKLNMEQKKTFLHLLNLVIDADERENLFKILDDVVRLDARDREELKELLSTTRLSNVIKATKLVHDRILTLSQLKKLVLDHELQANERDHLQRVIEQHYWIFGEQYNMVCAAEVKFEEALRRYSYILKGDKGKQKIDHPDKLKEMDIFLVRQDYQTNQVNNVVVELKSPTSVKRLTQKEFNQVQTYMNTILSVDQFNAGNYFWEFYLIGQDYDDFIRNQLENAQHHGEFGLAFKIKNYKIYVKKWSEVFNEVDLRLQWINQKLLVEKEKLGAGNDKLELDELLEELENSAAIQPGQIRVE</sequence>
<keyword evidence="1" id="KW-0418">Kinase</keyword>
<evidence type="ECO:0000313" key="1">
    <source>
        <dbReference type="EMBL" id="PYF75672.1"/>
    </source>
</evidence>
<evidence type="ECO:0000313" key="2">
    <source>
        <dbReference type="Proteomes" id="UP000248198"/>
    </source>
</evidence>
<name>A0A318UH91_9SPHI</name>